<gene>
    <name evidence="2" type="ORF">QQ008_12850</name>
</gene>
<dbReference type="Pfam" id="PF02627">
    <property type="entry name" value="CMD"/>
    <property type="match status" value="1"/>
</dbReference>
<dbReference type="RefSeq" id="WP_346752292.1">
    <property type="nucleotide sequence ID" value="NZ_JAUJEA010000004.1"/>
</dbReference>
<protein>
    <submittedName>
        <fullName evidence="2">Carboxymuconolactone decarboxylase family protein</fullName>
    </submittedName>
</protein>
<proteinExistence type="predicted"/>
<dbReference type="EMBL" id="JAUJEA010000004">
    <property type="protein sequence ID" value="MDN5202266.1"/>
    <property type="molecule type" value="Genomic_DNA"/>
</dbReference>
<dbReference type="NCBIfam" id="TIGR00778">
    <property type="entry name" value="ahpD_dom"/>
    <property type="match status" value="1"/>
</dbReference>
<organism evidence="2 3">
    <name type="scientific">Splendidivirga corallicola</name>
    <dbReference type="NCBI Taxonomy" id="3051826"/>
    <lineage>
        <taxon>Bacteria</taxon>
        <taxon>Pseudomonadati</taxon>
        <taxon>Bacteroidota</taxon>
        <taxon>Cytophagia</taxon>
        <taxon>Cytophagales</taxon>
        <taxon>Splendidivirgaceae</taxon>
        <taxon>Splendidivirga</taxon>
    </lineage>
</organism>
<name>A0ABT8KNI5_9BACT</name>
<comment type="caution">
    <text evidence="2">The sequence shown here is derived from an EMBL/GenBank/DDBJ whole genome shotgun (WGS) entry which is preliminary data.</text>
</comment>
<dbReference type="Gene3D" id="1.20.1290.10">
    <property type="entry name" value="AhpD-like"/>
    <property type="match status" value="1"/>
</dbReference>
<evidence type="ECO:0000313" key="2">
    <source>
        <dbReference type="EMBL" id="MDN5202266.1"/>
    </source>
</evidence>
<dbReference type="Proteomes" id="UP001172082">
    <property type="component" value="Unassembled WGS sequence"/>
</dbReference>
<keyword evidence="3" id="KW-1185">Reference proteome</keyword>
<evidence type="ECO:0000313" key="3">
    <source>
        <dbReference type="Proteomes" id="UP001172082"/>
    </source>
</evidence>
<dbReference type="PANTHER" id="PTHR34846:SF10">
    <property type="entry name" value="CYTOPLASMIC PROTEIN"/>
    <property type="match status" value="1"/>
</dbReference>
<accession>A0ABT8KNI5</accession>
<evidence type="ECO:0000259" key="1">
    <source>
        <dbReference type="Pfam" id="PF02627"/>
    </source>
</evidence>
<sequence>MERITFQELPDGLIANMMKVENYINNAEIDMKLLELIRYRVSQINGCAYCLDMHHKEAIHIGETELRLHSLAAWREAPFYSEKEKAVLAYAEAVTQIAGNDIGEDIFTTLTKFFSKAEIANLTLAISHINSWTRLGKCFRFTPGNYQVNR</sequence>
<dbReference type="PANTHER" id="PTHR34846">
    <property type="entry name" value="4-CARBOXYMUCONOLACTONE DECARBOXYLASE FAMILY PROTEIN (AFU_ORTHOLOGUE AFUA_6G11590)"/>
    <property type="match status" value="1"/>
</dbReference>
<dbReference type="InterPro" id="IPR003779">
    <property type="entry name" value="CMD-like"/>
</dbReference>
<reference evidence="2" key="1">
    <citation type="submission" date="2023-06" db="EMBL/GenBank/DDBJ databases">
        <title>Genomic of Parafulvivirga corallium.</title>
        <authorList>
            <person name="Wang G."/>
        </authorList>
    </citation>
    <scope>NUCLEOTIDE SEQUENCE</scope>
    <source>
        <strain evidence="2">BMA10</strain>
    </source>
</reference>
<dbReference type="InterPro" id="IPR029032">
    <property type="entry name" value="AhpD-like"/>
</dbReference>
<feature type="domain" description="Carboxymuconolactone decarboxylase-like" evidence="1">
    <location>
        <begin position="18"/>
        <end position="93"/>
    </location>
</feature>
<dbReference type="SUPFAM" id="SSF69118">
    <property type="entry name" value="AhpD-like"/>
    <property type="match status" value="1"/>
</dbReference>
<dbReference type="InterPro" id="IPR004675">
    <property type="entry name" value="AhpD_core"/>
</dbReference>